<proteinExistence type="predicted"/>
<dbReference type="InterPro" id="IPR036374">
    <property type="entry name" value="OxRdtase_Mopterin-bd_sf"/>
</dbReference>
<dbReference type="InterPro" id="IPR014756">
    <property type="entry name" value="Ig_E-set"/>
</dbReference>
<evidence type="ECO:0000256" key="1">
    <source>
        <dbReference type="SAM" id="MobiDB-lite"/>
    </source>
</evidence>
<feature type="region of interest" description="Disordered" evidence="1">
    <location>
        <begin position="486"/>
        <end position="507"/>
    </location>
</feature>
<comment type="caution">
    <text evidence="4">The sequence shown here is derived from an EMBL/GenBank/DDBJ whole genome shotgun (WGS) entry which is preliminary data.</text>
</comment>
<feature type="transmembrane region" description="Helical" evidence="2">
    <location>
        <begin position="96"/>
        <end position="114"/>
    </location>
</feature>
<feature type="transmembrane region" description="Helical" evidence="2">
    <location>
        <begin position="126"/>
        <end position="144"/>
    </location>
</feature>
<evidence type="ECO:0000256" key="2">
    <source>
        <dbReference type="SAM" id="Phobius"/>
    </source>
</evidence>
<dbReference type="PANTHER" id="PTHR19372:SF7">
    <property type="entry name" value="SULFITE OXIDASE, MITOCHONDRIAL"/>
    <property type="match status" value="1"/>
</dbReference>
<keyword evidence="2" id="KW-0812">Transmembrane</keyword>
<gene>
    <name evidence="4" type="ORF">Aru02nite_65610</name>
</gene>
<dbReference type="Proteomes" id="UP000612808">
    <property type="component" value="Unassembled WGS sequence"/>
</dbReference>
<evidence type="ECO:0000313" key="4">
    <source>
        <dbReference type="EMBL" id="GID15672.1"/>
    </source>
</evidence>
<dbReference type="GO" id="GO:0006790">
    <property type="term" value="P:sulfur compound metabolic process"/>
    <property type="evidence" value="ECO:0007669"/>
    <property type="project" value="TreeGrafter"/>
</dbReference>
<evidence type="ECO:0000313" key="5">
    <source>
        <dbReference type="Proteomes" id="UP000612808"/>
    </source>
</evidence>
<dbReference type="SUPFAM" id="SSF81296">
    <property type="entry name" value="E set domains"/>
    <property type="match status" value="1"/>
</dbReference>
<dbReference type="PANTHER" id="PTHR19372">
    <property type="entry name" value="SULFITE REDUCTASE"/>
    <property type="match status" value="1"/>
</dbReference>
<feature type="transmembrane region" description="Helical" evidence="2">
    <location>
        <begin position="156"/>
        <end position="175"/>
    </location>
</feature>
<dbReference type="Gene3D" id="3.90.420.10">
    <property type="entry name" value="Oxidoreductase, molybdopterin-binding domain"/>
    <property type="match status" value="1"/>
</dbReference>
<protein>
    <submittedName>
        <fullName evidence="4">Oxidoreductase</fullName>
    </submittedName>
</protein>
<dbReference type="Pfam" id="PF00174">
    <property type="entry name" value="Oxidored_molyb"/>
    <property type="match status" value="1"/>
</dbReference>
<keyword evidence="5" id="KW-1185">Reference proteome</keyword>
<dbReference type="AlphaFoldDB" id="A0A8J3JFW9"/>
<dbReference type="InterPro" id="IPR000572">
    <property type="entry name" value="OxRdtase_Mopterin-bd_dom"/>
</dbReference>
<dbReference type="EMBL" id="BOMB01000046">
    <property type="protein sequence ID" value="GID15672.1"/>
    <property type="molecule type" value="Genomic_DNA"/>
</dbReference>
<dbReference type="Gene3D" id="2.60.40.650">
    <property type="match status" value="1"/>
</dbReference>
<name>A0A8J3JFW9_9ACTN</name>
<feature type="domain" description="Oxidoreductase molybdopterin-binding" evidence="3">
    <location>
        <begin position="234"/>
        <end position="385"/>
    </location>
</feature>
<sequence length="507" mass="53381">MLEGMGRRTTGAVAGVLAGAVALGVAELAAAFVRPESAPVEAVGAGVVRLTPAAVKDFAIRTFGAYDKTALIVGILVLLVPIAALLGMLAARRRWIGMLGFAAFGLLGVVAAAVQPDAGPLDPVPSLVGAVVGLGTLGLLLRTPDPEITPEGYERRRFLALAGASVAAAALAGYGGRALQKARFAADRSRAAVRIPRAASPAPPVPAGADLRLPGLSPWRTGDADFYRVDTALTLPQVAAETWRLTVHGRVDHPVTLTYEELLKRPLIERDITLCCVSNPVGGPYIGNARWTGVRLADLLREAGVHPDADQIVSRSADGMTIGTPTAVVLDGRDAMLAVAMNGVPLPIKHGFPVRMLVPGLYGYVSACKWLVDLELTTFADYDAYWVPRGYSAQAPVKTESRIDTPRDGARRPAGRVAVAGVAWAQHKGISRVEVRVDDGPWRPARLAPVPTADTWRQWVYDWDATPGDHVLRVRATDSTGYTQTGAQADVAPNGATGWHSASVTVG</sequence>
<dbReference type="GO" id="GO:0020037">
    <property type="term" value="F:heme binding"/>
    <property type="evidence" value="ECO:0007669"/>
    <property type="project" value="TreeGrafter"/>
</dbReference>
<keyword evidence="2" id="KW-0472">Membrane</keyword>
<reference evidence="4" key="1">
    <citation type="submission" date="2021-01" db="EMBL/GenBank/DDBJ databases">
        <title>Whole genome shotgun sequence of Actinocatenispora rupis NBRC 107355.</title>
        <authorList>
            <person name="Komaki H."/>
            <person name="Tamura T."/>
        </authorList>
    </citation>
    <scope>NUCLEOTIDE SEQUENCE</scope>
    <source>
        <strain evidence="4">NBRC 107355</strain>
    </source>
</reference>
<feature type="transmembrane region" description="Helical" evidence="2">
    <location>
        <begin position="12"/>
        <end position="33"/>
    </location>
</feature>
<accession>A0A8J3JFW9</accession>
<organism evidence="4 5">
    <name type="scientific">Actinocatenispora rupis</name>
    <dbReference type="NCBI Taxonomy" id="519421"/>
    <lineage>
        <taxon>Bacteria</taxon>
        <taxon>Bacillati</taxon>
        <taxon>Actinomycetota</taxon>
        <taxon>Actinomycetes</taxon>
        <taxon>Micromonosporales</taxon>
        <taxon>Micromonosporaceae</taxon>
        <taxon>Actinocatenispora</taxon>
    </lineage>
</organism>
<feature type="transmembrane region" description="Helical" evidence="2">
    <location>
        <begin position="70"/>
        <end position="89"/>
    </location>
</feature>
<dbReference type="GO" id="GO:0043546">
    <property type="term" value="F:molybdopterin cofactor binding"/>
    <property type="evidence" value="ECO:0007669"/>
    <property type="project" value="TreeGrafter"/>
</dbReference>
<evidence type="ECO:0000259" key="3">
    <source>
        <dbReference type="Pfam" id="PF00174"/>
    </source>
</evidence>
<dbReference type="SUPFAM" id="SSF56524">
    <property type="entry name" value="Oxidoreductase molybdopterin-binding domain"/>
    <property type="match status" value="1"/>
</dbReference>
<keyword evidence="2" id="KW-1133">Transmembrane helix</keyword>
<dbReference type="GO" id="GO:0008482">
    <property type="term" value="F:sulfite oxidase activity"/>
    <property type="evidence" value="ECO:0007669"/>
    <property type="project" value="TreeGrafter"/>
</dbReference>